<dbReference type="SUPFAM" id="SSF52266">
    <property type="entry name" value="SGNH hydrolase"/>
    <property type="match status" value="1"/>
</dbReference>
<dbReference type="PANTHER" id="PTHR23028:SF53">
    <property type="entry name" value="ACYL_TRANSF_3 DOMAIN-CONTAINING PROTEIN"/>
    <property type="match status" value="1"/>
</dbReference>
<gene>
    <name evidence="12" type="ORF">GCM10010124_08780</name>
</gene>
<dbReference type="Proteomes" id="UP000662200">
    <property type="component" value="Unassembled WGS sequence"/>
</dbReference>
<evidence type="ECO:0000256" key="7">
    <source>
        <dbReference type="ARBA" id="ARBA00023315"/>
    </source>
</evidence>
<feature type="region of interest" description="Disordered" evidence="8">
    <location>
        <begin position="1"/>
        <end position="111"/>
    </location>
</feature>
<name>A0A8J3FID0_9ACTN</name>
<accession>A0A8J3FID0</accession>
<feature type="transmembrane region" description="Helical" evidence="9">
    <location>
        <begin position="211"/>
        <end position="231"/>
    </location>
</feature>
<feature type="transmembrane region" description="Helical" evidence="9">
    <location>
        <begin position="172"/>
        <end position="191"/>
    </location>
</feature>
<dbReference type="InterPro" id="IPR036514">
    <property type="entry name" value="SGNH_hydro_sf"/>
</dbReference>
<keyword evidence="5 9" id="KW-1133">Transmembrane helix</keyword>
<feature type="transmembrane region" description="Helical" evidence="9">
    <location>
        <begin position="397"/>
        <end position="419"/>
    </location>
</feature>
<keyword evidence="3" id="KW-0808">Transferase</keyword>
<dbReference type="GO" id="GO:0016747">
    <property type="term" value="F:acyltransferase activity, transferring groups other than amino-acyl groups"/>
    <property type="evidence" value="ECO:0007669"/>
    <property type="project" value="InterPro"/>
</dbReference>
<dbReference type="Gene3D" id="3.40.50.1110">
    <property type="entry name" value="SGNH hydrolase"/>
    <property type="match status" value="1"/>
</dbReference>
<comment type="subcellular location">
    <subcellularLocation>
        <location evidence="1">Cell membrane</location>
        <topology evidence="1">Multi-pass membrane protein</topology>
    </subcellularLocation>
</comment>
<evidence type="ECO:0000256" key="6">
    <source>
        <dbReference type="ARBA" id="ARBA00023136"/>
    </source>
</evidence>
<evidence type="ECO:0000313" key="13">
    <source>
        <dbReference type="Proteomes" id="UP000662200"/>
    </source>
</evidence>
<feature type="compositionally biased region" description="Basic and acidic residues" evidence="8">
    <location>
        <begin position="70"/>
        <end position="83"/>
    </location>
</feature>
<evidence type="ECO:0000256" key="8">
    <source>
        <dbReference type="SAM" id="MobiDB-lite"/>
    </source>
</evidence>
<dbReference type="EMBL" id="BMQC01000002">
    <property type="protein sequence ID" value="GGK18439.1"/>
    <property type="molecule type" value="Genomic_DNA"/>
</dbReference>
<keyword evidence="7 12" id="KW-0012">Acyltransferase</keyword>
<dbReference type="Pfam" id="PF01757">
    <property type="entry name" value="Acyl_transf_3"/>
    <property type="match status" value="1"/>
</dbReference>
<keyword evidence="4 9" id="KW-0812">Transmembrane</keyword>
<keyword evidence="2" id="KW-1003">Cell membrane</keyword>
<evidence type="ECO:0000256" key="4">
    <source>
        <dbReference type="ARBA" id="ARBA00022692"/>
    </source>
</evidence>
<evidence type="ECO:0000313" key="12">
    <source>
        <dbReference type="EMBL" id="GGK18439.1"/>
    </source>
</evidence>
<reference evidence="12" key="2">
    <citation type="submission" date="2020-09" db="EMBL/GenBank/DDBJ databases">
        <authorList>
            <person name="Sun Q."/>
            <person name="Ohkuma M."/>
        </authorList>
    </citation>
    <scope>NUCLEOTIDE SEQUENCE</scope>
    <source>
        <strain evidence="12">JCM 3091</strain>
    </source>
</reference>
<evidence type="ECO:0000256" key="1">
    <source>
        <dbReference type="ARBA" id="ARBA00004651"/>
    </source>
</evidence>
<evidence type="ECO:0000259" key="11">
    <source>
        <dbReference type="Pfam" id="PF19040"/>
    </source>
</evidence>
<reference evidence="12" key="1">
    <citation type="journal article" date="2014" name="Int. J. Syst. Evol. Microbiol.">
        <title>Complete genome sequence of Corynebacterium casei LMG S-19264T (=DSM 44701T), isolated from a smear-ripened cheese.</title>
        <authorList>
            <consortium name="US DOE Joint Genome Institute (JGI-PGF)"/>
            <person name="Walter F."/>
            <person name="Albersmeier A."/>
            <person name="Kalinowski J."/>
            <person name="Ruckert C."/>
        </authorList>
    </citation>
    <scope>NUCLEOTIDE SEQUENCE</scope>
    <source>
        <strain evidence="12">JCM 3091</strain>
    </source>
</reference>
<dbReference type="AlphaFoldDB" id="A0A8J3FID0"/>
<dbReference type="InterPro" id="IPR043968">
    <property type="entry name" value="SGNH"/>
</dbReference>
<evidence type="ECO:0000256" key="2">
    <source>
        <dbReference type="ARBA" id="ARBA00022475"/>
    </source>
</evidence>
<feature type="compositionally biased region" description="Basic residues" evidence="8">
    <location>
        <begin position="1"/>
        <end position="14"/>
    </location>
</feature>
<dbReference type="InterPro" id="IPR050879">
    <property type="entry name" value="Acyltransferase_3"/>
</dbReference>
<feature type="transmembrane region" description="Helical" evidence="9">
    <location>
        <begin position="502"/>
        <end position="521"/>
    </location>
</feature>
<feature type="transmembrane region" description="Helical" evidence="9">
    <location>
        <begin position="283"/>
        <end position="300"/>
    </location>
</feature>
<dbReference type="PANTHER" id="PTHR23028">
    <property type="entry name" value="ACETYLTRANSFERASE"/>
    <property type="match status" value="1"/>
</dbReference>
<dbReference type="GO" id="GO:0009103">
    <property type="term" value="P:lipopolysaccharide biosynthetic process"/>
    <property type="evidence" value="ECO:0007669"/>
    <property type="project" value="TreeGrafter"/>
</dbReference>
<feature type="domain" description="Acyltransferase 3" evidence="10">
    <location>
        <begin position="146"/>
        <end position="473"/>
    </location>
</feature>
<feature type="transmembrane region" description="Helical" evidence="9">
    <location>
        <begin position="370"/>
        <end position="391"/>
    </location>
</feature>
<evidence type="ECO:0000256" key="9">
    <source>
        <dbReference type="SAM" id="Phobius"/>
    </source>
</evidence>
<keyword evidence="6 9" id="KW-0472">Membrane</keyword>
<comment type="caution">
    <text evidence="12">The sequence shown here is derived from an EMBL/GenBank/DDBJ whole genome shotgun (WGS) entry which is preliminary data.</text>
</comment>
<feature type="transmembrane region" description="Helical" evidence="9">
    <location>
        <begin position="346"/>
        <end position="363"/>
    </location>
</feature>
<feature type="transmembrane region" description="Helical" evidence="9">
    <location>
        <begin position="312"/>
        <end position="334"/>
    </location>
</feature>
<organism evidence="12 13">
    <name type="scientific">Pilimelia terevasa</name>
    <dbReference type="NCBI Taxonomy" id="53372"/>
    <lineage>
        <taxon>Bacteria</taxon>
        <taxon>Bacillati</taxon>
        <taxon>Actinomycetota</taxon>
        <taxon>Actinomycetes</taxon>
        <taxon>Micromonosporales</taxon>
        <taxon>Micromonosporaceae</taxon>
        <taxon>Pilimelia</taxon>
    </lineage>
</organism>
<protein>
    <submittedName>
        <fullName evidence="12">Acyltransferase</fullName>
    </submittedName>
</protein>
<sequence length="837" mass="89432">MAHTHRHLPVRRGAYHISGSPRGRRSAADGLSPARRCGTVADAGTPGTHPPTGKPRTSTPESGTPGPGRPDPDAPLRPSHDRGPTAAVARPQSPRPRSPAPVAASPNTRRYDARMFMQSPLTGFRAAARRAAGSLRSAHPAAFRTDIEGLRAVAVLLVVLGHAGYATFGGGYVGVDVFFVISGFVITGALLREVRATGTVSIRRFYARRALRLIPAAVPVVLAVLVATWLVQPLRAARTALDALSTAAYAINLRLPYVGTDYFDHGDPPSPLQHFWSLAVEEQFYLLWPVLLLGLVGLYRRRGGTGVPVRRLAAIVGWLATASFALGVFATEALPHWAYFSSPTRAWELGVGVLLAVGAEWLARIPRWAALLLAPAGVAAVLAGAVTYTGATDFPGYAALLPVLGTAAVIAAGTAGRAGPVAWVLSLPPMQYLGRLSYSWYLWHWPFLTFGAVVLGPRLDPDTGLRLVGLALVVAAASHHLLENPVRHLPTLRVAPTRGLALGGALSAFTALAALAATQMIPTAGGRGEQLDAQAAVAAAPSPQGRLTQLLTASNKPTIVPANLTPPLQAAADNLPAPYTDGCQASDKPAWQATHCLYGDLSSSTTVVLLGDSHAGHWFNAMEAIARQRRWRLAVWIRNECTPASVLVYGRTDRRLLHDCSRWRRGALQRIQEMKPRLVVASNTGTYTTAPDGGTDTPDVWLAGWRETLRQLRATGARVTFINTTPHLRDDVLPCLVAHVNDARACQRARRDAVPAVERRQLIANALRHAGVQVIDPLPWVCTATSCPPVVANTLVYRDNNHLTTAYSALLAPVLGRALHAGEKRASRPAPRRTTRS</sequence>
<evidence type="ECO:0000256" key="3">
    <source>
        <dbReference type="ARBA" id="ARBA00022679"/>
    </source>
</evidence>
<feature type="transmembrane region" description="Helical" evidence="9">
    <location>
        <begin position="465"/>
        <end position="482"/>
    </location>
</feature>
<evidence type="ECO:0000256" key="5">
    <source>
        <dbReference type="ARBA" id="ARBA00022989"/>
    </source>
</evidence>
<feature type="domain" description="SGNH" evidence="11">
    <location>
        <begin position="583"/>
        <end position="815"/>
    </location>
</feature>
<feature type="transmembrane region" description="Helical" evidence="9">
    <location>
        <begin position="440"/>
        <end position="459"/>
    </location>
</feature>
<keyword evidence="13" id="KW-1185">Reference proteome</keyword>
<dbReference type="InterPro" id="IPR002656">
    <property type="entry name" value="Acyl_transf_3_dom"/>
</dbReference>
<dbReference type="GO" id="GO:0005886">
    <property type="term" value="C:plasma membrane"/>
    <property type="evidence" value="ECO:0007669"/>
    <property type="project" value="UniProtKB-SubCell"/>
</dbReference>
<proteinExistence type="predicted"/>
<dbReference type="Pfam" id="PF19040">
    <property type="entry name" value="SGNH"/>
    <property type="match status" value="1"/>
</dbReference>
<evidence type="ECO:0000259" key="10">
    <source>
        <dbReference type="Pfam" id="PF01757"/>
    </source>
</evidence>